<dbReference type="InterPro" id="IPR039913">
    <property type="entry name" value="RPAP1/Rba50"/>
</dbReference>
<feature type="domain" description="RPAP1 N-terminal" evidence="7">
    <location>
        <begin position="228"/>
        <end position="272"/>
    </location>
</feature>
<accession>A0AAV2HUX6</accession>
<dbReference type="GO" id="GO:0006366">
    <property type="term" value="P:transcription by RNA polymerase II"/>
    <property type="evidence" value="ECO:0007669"/>
    <property type="project" value="InterPro"/>
</dbReference>
<evidence type="ECO:0000259" key="8">
    <source>
        <dbReference type="Pfam" id="PF25766"/>
    </source>
</evidence>
<evidence type="ECO:0008006" key="11">
    <source>
        <dbReference type="Google" id="ProtNLM"/>
    </source>
</evidence>
<feature type="domain" description="RPAP1/MINIYO-like TPR repeats" evidence="8">
    <location>
        <begin position="1116"/>
        <end position="1342"/>
    </location>
</feature>
<dbReference type="InterPro" id="IPR016024">
    <property type="entry name" value="ARM-type_fold"/>
</dbReference>
<evidence type="ECO:0000313" key="9">
    <source>
        <dbReference type="EMBL" id="CAL1537312.1"/>
    </source>
</evidence>
<dbReference type="InterPro" id="IPR057989">
    <property type="entry name" value="TPR_RPAP1/MINIYO-like"/>
</dbReference>
<evidence type="ECO:0000256" key="2">
    <source>
        <dbReference type="ARBA" id="ARBA00009953"/>
    </source>
</evidence>
<keyword evidence="3" id="KW-0804">Transcription</keyword>
<feature type="compositionally biased region" description="Basic and acidic residues" evidence="5">
    <location>
        <begin position="38"/>
        <end position="50"/>
    </location>
</feature>
<reference evidence="9 10" key="1">
    <citation type="submission" date="2024-04" db="EMBL/GenBank/DDBJ databases">
        <authorList>
            <consortium name="Genoscope - CEA"/>
            <person name="William W."/>
        </authorList>
    </citation>
    <scope>NUCLEOTIDE SEQUENCE [LARGE SCALE GENOMIC DNA]</scope>
</reference>
<dbReference type="Pfam" id="PF08621">
    <property type="entry name" value="RPAP1_N"/>
    <property type="match status" value="1"/>
</dbReference>
<feature type="domain" description="RPAP1 C-terminal" evidence="6">
    <location>
        <begin position="351"/>
        <end position="415"/>
    </location>
</feature>
<gene>
    <name evidence="9" type="ORF">GSLYS_00011225001</name>
</gene>
<dbReference type="SUPFAM" id="SSF48371">
    <property type="entry name" value="ARM repeat"/>
    <property type="match status" value="1"/>
</dbReference>
<comment type="caution">
    <text evidence="9">The sequence shown here is derived from an EMBL/GenBank/DDBJ whole genome shotgun (WGS) entry which is preliminary data.</text>
</comment>
<protein>
    <recommendedName>
        <fullName evidence="11">RNA polymerase II-associated protein 1</fullName>
    </recommendedName>
</protein>
<dbReference type="Pfam" id="PF08620">
    <property type="entry name" value="RPAP1_C"/>
    <property type="match status" value="1"/>
</dbReference>
<evidence type="ECO:0000256" key="1">
    <source>
        <dbReference type="ARBA" id="ARBA00004123"/>
    </source>
</evidence>
<dbReference type="Proteomes" id="UP001497497">
    <property type="component" value="Unassembled WGS sequence"/>
</dbReference>
<evidence type="ECO:0000256" key="5">
    <source>
        <dbReference type="SAM" id="MobiDB-lite"/>
    </source>
</evidence>
<evidence type="ECO:0000313" key="10">
    <source>
        <dbReference type="Proteomes" id="UP001497497"/>
    </source>
</evidence>
<dbReference type="InterPro" id="IPR013930">
    <property type="entry name" value="RPAP1_N"/>
</dbReference>
<evidence type="ECO:0000259" key="7">
    <source>
        <dbReference type="Pfam" id="PF08621"/>
    </source>
</evidence>
<dbReference type="PANTHER" id="PTHR21483">
    <property type="entry name" value="RNA POLYMERASE II-ASSOCIATED PROTEIN 1"/>
    <property type="match status" value="1"/>
</dbReference>
<evidence type="ECO:0000256" key="4">
    <source>
        <dbReference type="ARBA" id="ARBA00023242"/>
    </source>
</evidence>
<name>A0AAV2HUX6_LYMST</name>
<proteinExistence type="inferred from homology"/>
<dbReference type="EMBL" id="CAXITT010000258">
    <property type="protein sequence ID" value="CAL1537312.1"/>
    <property type="molecule type" value="Genomic_DNA"/>
</dbReference>
<feature type="region of interest" description="Disordered" evidence="5">
    <location>
        <begin position="23"/>
        <end position="64"/>
    </location>
</feature>
<dbReference type="Pfam" id="PF25766">
    <property type="entry name" value="TPR_RPAP1"/>
    <property type="match status" value="1"/>
</dbReference>
<keyword evidence="10" id="KW-1185">Reference proteome</keyword>
<dbReference type="InterPro" id="IPR013929">
    <property type="entry name" value="RPAP1_C"/>
</dbReference>
<comment type="similarity">
    <text evidence="2">Belongs to the RPAP1 family.</text>
</comment>
<evidence type="ECO:0000259" key="6">
    <source>
        <dbReference type="Pfam" id="PF08620"/>
    </source>
</evidence>
<comment type="subcellular location">
    <subcellularLocation>
        <location evidence="1">Nucleus</location>
    </subcellularLocation>
</comment>
<sequence>MNRRPNPNEDEDDLLKLQQEFLAAQTTGSTNIKKPDKRKTENAEKSEDVGHVITTKDNQDSSDVPTKRLKVRFDPNSSDVSARLDSEIHGRNVDEVEDLEEMIDKQDRGLAAVLSTIIERDTRNEMCMAPFLGKQGFPTSVHMNLDLKNIAKDTTPSVKTRKKSLFAQQVEAQGVRHLGVEPAPRRLAGSSSLGSPRPFRTTETVLTGPCLIDGAGLSVSSRESESLKIHEENVEKLSSMSDAEIVEEQQKLLQMIDPKIVEFVRNKRKIKEEEQAKKSGDASYKDLTFSVQKEKKRQQKQDVAAIEAELELPVKANKEWIHMTTVEKDKLEWMRDLPLPSSMSSETGRSARFDFTGNLMAVDSDVPVNMGLHHHGDEPERAGYTLEEMFQLARSSNLQQRAMALHTLARVISNAKSGLYSGRIETPIIPSILAGGVVILLRWALDDSVPSAVSAAVDALHSLLVNTLDEEAIDTTWPFYHGHIFPSLMPTATLEKEDQPADLDEENKEEETDADVVKRDVVQALVTRMELLTRFRYIFDTIRPQADTVIQMIEILLRVAQHSSNMAYEVFKCPGLLDKIIQEFVPTAWILEDPEQRVSCVYGLPVAAALRLIRVLCQAGRNMASMLASRFQLNIILLRYLAVPARDLRLPPLEAVHLQYEALSVWRVCATYGLCMQTYFDLYSNIVLSVGKLETIWCSSQTAAATTSPPGTNEGVIIKFNVGLVSVLEQILCVAGSCKTEHSLWNSGQMETDDIMTSAVNWSHVTALFQPVKTCLIHMLNDLGNNYPAKKQNLNLPTVCLNFLASYFDMEGRQPGVDEVSALEIIEDLSESCLEHFWSSFGLTVITENFCTHSNILAKENEDSYEASPNLPMLGVRKILDQDVAAHQGTEQRKINMPGLLPDSPFGFVTAFLRLLLAVCRRHKGMIPKLIQPAVNNKDVLSYIKKISVGKSQLICSHFTLHENLMHYFWLKCCALVPCPDMASAHRVALQLISRLHYGEEHLVHDLMSTVVFSPAFISEGEEAQLASQALANMSLSESLHLKSATQEEINVNQCQLLRETYSSLSKIRGHFLMAFGGLEKAVQDSRNVFLSNSGSITSLMTKCAGENLMPKDWVFLPLIHVYNNANQIRSVSGMSMSPQAIAMVTSVLQWTYALEIWRPTEMDKLSVTVRLSRILCAFIAGKLNSYVCADLFLEKPVHQYLAGLVRVLSSQKLLDKMDFEEKIPGITSFYDLYQEFLDHYEAVSFGDAVFGLYVLLPLQQKHSSMLRKAVWGERRKMLRTLRVPLEEMLIPVQNFLQPEETDAELLQLYCSALLTNAVLPAWSPVMYLLAVHHLNRFLYTSIDDGNTHLRHRMWKQILNCKHEVSDILNYKQADLSLPRGMELYEMLPPNRQLMLDNHKHKPS</sequence>
<dbReference type="PANTHER" id="PTHR21483:SF18">
    <property type="entry name" value="RNA POLYMERASE II-ASSOCIATED PROTEIN 1"/>
    <property type="match status" value="1"/>
</dbReference>
<evidence type="ECO:0000256" key="3">
    <source>
        <dbReference type="ARBA" id="ARBA00023163"/>
    </source>
</evidence>
<organism evidence="9 10">
    <name type="scientific">Lymnaea stagnalis</name>
    <name type="common">Great pond snail</name>
    <name type="synonym">Helix stagnalis</name>
    <dbReference type="NCBI Taxonomy" id="6523"/>
    <lineage>
        <taxon>Eukaryota</taxon>
        <taxon>Metazoa</taxon>
        <taxon>Spiralia</taxon>
        <taxon>Lophotrochozoa</taxon>
        <taxon>Mollusca</taxon>
        <taxon>Gastropoda</taxon>
        <taxon>Heterobranchia</taxon>
        <taxon>Euthyneura</taxon>
        <taxon>Panpulmonata</taxon>
        <taxon>Hygrophila</taxon>
        <taxon>Lymnaeoidea</taxon>
        <taxon>Lymnaeidae</taxon>
        <taxon>Lymnaea</taxon>
    </lineage>
</organism>
<keyword evidence="4" id="KW-0539">Nucleus</keyword>